<dbReference type="InterPro" id="IPR051398">
    <property type="entry name" value="Polysacch_Deacetylase"/>
</dbReference>
<comment type="caution">
    <text evidence="4">The sequence shown here is derived from an EMBL/GenBank/DDBJ whole genome shotgun (WGS) entry which is preliminary data.</text>
</comment>
<evidence type="ECO:0000256" key="2">
    <source>
        <dbReference type="SAM" id="SignalP"/>
    </source>
</evidence>
<dbReference type="STRING" id="703.SAMEA2665130_02177"/>
<evidence type="ECO:0000313" key="4">
    <source>
        <dbReference type="EMBL" id="EON87851.1"/>
    </source>
</evidence>
<dbReference type="Gene3D" id="3.20.20.370">
    <property type="entry name" value="Glycoside hydrolase/deacetylase"/>
    <property type="match status" value="1"/>
</dbReference>
<feature type="signal peptide" evidence="2">
    <location>
        <begin position="1"/>
        <end position="25"/>
    </location>
</feature>
<dbReference type="InterPro" id="IPR011330">
    <property type="entry name" value="Glyco_hydro/deAcase_b/a-brl"/>
</dbReference>
<dbReference type="HOGENOM" id="CLU_030024_4_0_6"/>
<protein>
    <submittedName>
        <fullName evidence="4">Polysaccharide deacetylase</fullName>
    </submittedName>
</protein>
<feature type="domain" description="NodB homology" evidence="3">
    <location>
        <begin position="258"/>
        <end position="431"/>
    </location>
</feature>
<feature type="chain" id="PRO_5004451941" evidence="2">
    <location>
        <begin position="26"/>
        <end position="431"/>
    </location>
</feature>
<dbReference type="PATRIC" id="fig|1315976.3.peg.2477"/>
<evidence type="ECO:0000313" key="5">
    <source>
        <dbReference type="Proteomes" id="UP000014012"/>
    </source>
</evidence>
<evidence type="ECO:0000259" key="3">
    <source>
        <dbReference type="PROSITE" id="PS51677"/>
    </source>
</evidence>
<dbReference type="InterPro" id="IPR002509">
    <property type="entry name" value="NODB_dom"/>
</dbReference>
<reference evidence="4 5" key="1">
    <citation type="journal article" date="2013" name="Genome Announc.">
        <title>Genome Sequence of Plesiomonas shigelloides Strain 302-73 (Serotype O1).</title>
        <authorList>
            <person name="Pique N."/>
            <person name="Aquilini E."/>
            <person name="Alioto T."/>
            <person name="Minana-Galbis D."/>
            <person name="Tomas J.M."/>
        </authorList>
    </citation>
    <scope>NUCLEOTIDE SEQUENCE [LARGE SCALE GENOMIC DNA]</scope>
    <source>
        <strain evidence="4 5">302-73</strain>
    </source>
</reference>
<dbReference type="Pfam" id="PF01522">
    <property type="entry name" value="Polysacc_deac_1"/>
    <property type="match status" value="1"/>
</dbReference>
<keyword evidence="1 2" id="KW-0732">Signal</keyword>
<dbReference type="EMBL" id="AQQO01000357">
    <property type="protein sequence ID" value="EON87851.1"/>
    <property type="molecule type" value="Genomic_DNA"/>
</dbReference>
<dbReference type="Proteomes" id="UP000014012">
    <property type="component" value="Unassembled WGS sequence"/>
</dbReference>
<dbReference type="PANTHER" id="PTHR34216:SF13">
    <property type="entry name" value="XYLANASE_CHITIN DEACETYLASE"/>
    <property type="match status" value="1"/>
</dbReference>
<dbReference type="AlphaFoldDB" id="R8ANF2"/>
<dbReference type="PANTHER" id="PTHR34216">
    <property type="match status" value="1"/>
</dbReference>
<sequence length="431" mass="48993">MKTLLNVVSRSGALVLLMLAFTCRAAESNEPKIRPLAEPEGHQYVKAVTLRDTVIQADIAGVRMPVATLNKGQSIDVDVQQPGLYQVRFGNAQGDITPADVRILQKDKIDHLLDGLIDQASDEMEVHQKNILTKTRVPVYDSISYQPKVFAYLNSNLRYPVLGKIQDSNNVSWYLVNLADQLKYLKSSDVELDHGIPVLTYHHLLTNAENKYFRHTSTTTSDAAFNNQMAYLKQAGYQTLTMEQLDGYVHATNNLPARAVVLTFDDGLKSVYKYAYPILKKYDLNAVAFIISSRIKYFPQKWDPNTLQFLSIQEIDAMSDVFEIESHTHFLHKRAATRHPILLSKSYHNIYRDFVRSKKALAKFNHNADYLSYPFGGYNSRAIKAAKEAGYRLAVTTEQGKVQVHDNPYTLKRVYVLRTDPVQVFAEKIRN</sequence>
<accession>R8ANF2</accession>
<organism evidence="4 5">
    <name type="scientific">Plesiomonas shigelloides 302-73</name>
    <dbReference type="NCBI Taxonomy" id="1315976"/>
    <lineage>
        <taxon>Bacteria</taxon>
        <taxon>Pseudomonadati</taxon>
        <taxon>Pseudomonadota</taxon>
        <taxon>Gammaproteobacteria</taxon>
        <taxon>Enterobacterales</taxon>
        <taxon>Enterobacteriaceae</taxon>
        <taxon>Plesiomonas</taxon>
    </lineage>
</organism>
<gene>
    <name evidence="4" type="ORF">PLESHI_13053</name>
</gene>
<keyword evidence="5" id="KW-1185">Reference proteome</keyword>
<dbReference type="GO" id="GO:0005975">
    <property type="term" value="P:carbohydrate metabolic process"/>
    <property type="evidence" value="ECO:0007669"/>
    <property type="project" value="InterPro"/>
</dbReference>
<dbReference type="CDD" id="cd10966">
    <property type="entry name" value="CE4_yadE_5s"/>
    <property type="match status" value="1"/>
</dbReference>
<dbReference type="GO" id="GO:0016810">
    <property type="term" value="F:hydrolase activity, acting on carbon-nitrogen (but not peptide) bonds"/>
    <property type="evidence" value="ECO:0007669"/>
    <property type="project" value="InterPro"/>
</dbReference>
<proteinExistence type="predicted"/>
<name>R8ANF2_PLESH</name>
<dbReference type="SUPFAM" id="SSF88713">
    <property type="entry name" value="Glycoside hydrolase/deacetylase"/>
    <property type="match status" value="1"/>
</dbReference>
<dbReference type="RefSeq" id="WP_010864215.1">
    <property type="nucleotide sequence ID" value="NZ_KB944511.1"/>
</dbReference>
<evidence type="ECO:0000256" key="1">
    <source>
        <dbReference type="ARBA" id="ARBA00022729"/>
    </source>
</evidence>
<dbReference type="PROSITE" id="PS51677">
    <property type="entry name" value="NODB"/>
    <property type="match status" value="1"/>
</dbReference>